<evidence type="ECO:0000313" key="2">
    <source>
        <dbReference type="Proteomes" id="UP000611640"/>
    </source>
</evidence>
<protein>
    <submittedName>
        <fullName evidence="1">Uncharacterized protein</fullName>
    </submittedName>
</protein>
<dbReference type="Proteomes" id="UP000611640">
    <property type="component" value="Chromosome"/>
</dbReference>
<proteinExistence type="predicted"/>
<dbReference type="EMBL" id="AP023355">
    <property type="protein sequence ID" value="BCJ33340.1"/>
    <property type="molecule type" value="Genomic_DNA"/>
</dbReference>
<dbReference type="AlphaFoldDB" id="A0A7R7DKD0"/>
<organism evidence="1 2">
    <name type="scientific">Actinocatenispora thailandica</name>
    <dbReference type="NCBI Taxonomy" id="227318"/>
    <lineage>
        <taxon>Bacteria</taxon>
        <taxon>Bacillati</taxon>
        <taxon>Actinomycetota</taxon>
        <taxon>Actinomycetes</taxon>
        <taxon>Micromonosporales</taxon>
        <taxon>Micromonosporaceae</taxon>
        <taxon>Actinocatenispora</taxon>
    </lineage>
</organism>
<gene>
    <name evidence="1" type="ORF">Athai_08430</name>
</gene>
<dbReference type="KEGG" id="atl:Athai_08430"/>
<reference evidence="1 2" key="1">
    <citation type="submission" date="2020-08" db="EMBL/GenBank/DDBJ databases">
        <title>Whole genome shotgun sequence of Actinocatenispora thailandica NBRC 105041.</title>
        <authorList>
            <person name="Komaki H."/>
            <person name="Tamura T."/>
        </authorList>
    </citation>
    <scope>NUCLEOTIDE SEQUENCE [LARGE SCALE GENOMIC DNA]</scope>
    <source>
        <strain evidence="1 2">NBRC 105041</strain>
    </source>
</reference>
<sequence length="97" mass="9113">MSLGGILPLDNLGDVTHGATGFEAGPIHGGAGLDLTGTSAVGVHGPAGVNAGGDVSLADQSAHLGVGAAGHEVVGVGTPGQAGNNLDVTVLDQNLGL</sequence>
<keyword evidence="2" id="KW-1185">Reference proteome</keyword>
<name>A0A7R7DKD0_9ACTN</name>
<accession>A0A7R7DKD0</accession>
<dbReference type="RefSeq" id="WP_203960248.1">
    <property type="nucleotide sequence ID" value="NZ_AP023355.1"/>
</dbReference>
<evidence type="ECO:0000313" key="1">
    <source>
        <dbReference type="EMBL" id="BCJ33340.1"/>
    </source>
</evidence>